<dbReference type="InterPro" id="IPR032854">
    <property type="entry name" value="ALKBH3"/>
</dbReference>
<feature type="compositionally biased region" description="Basic residues" evidence="1">
    <location>
        <begin position="208"/>
        <end position="218"/>
    </location>
</feature>
<name>A0A2W5ML48_9GAMM</name>
<dbReference type="PANTHER" id="PTHR31212">
    <property type="entry name" value="ALPHA-KETOGLUTARATE-DEPENDENT DIOXYGENASE ALKB HOMOLOG 3"/>
    <property type="match status" value="1"/>
</dbReference>
<reference evidence="3 4" key="1">
    <citation type="submission" date="2017-08" db="EMBL/GenBank/DDBJ databases">
        <title>Infants hospitalized years apart are colonized by the same room-sourced microbial strains.</title>
        <authorList>
            <person name="Brooks B."/>
            <person name="Olm M.R."/>
            <person name="Firek B.A."/>
            <person name="Baker R."/>
            <person name="Thomas B.C."/>
            <person name="Morowitz M.J."/>
            <person name="Banfield J.F."/>
        </authorList>
    </citation>
    <scope>NUCLEOTIDE SEQUENCE [LARGE SCALE GENOMIC DNA]</scope>
    <source>
        <strain evidence="3">S2_005_003_R2_42</strain>
    </source>
</reference>
<protein>
    <submittedName>
        <fullName evidence="3">Alpha-ketoglutarate-dependent dioxygenase AlkB</fullName>
    </submittedName>
</protein>
<feature type="region of interest" description="Disordered" evidence="1">
    <location>
        <begin position="199"/>
        <end position="218"/>
    </location>
</feature>
<evidence type="ECO:0000256" key="1">
    <source>
        <dbReference type="SAM" id="MobiDB-lite"/>
    </source>
</evidence>
<organism evidence="3 4">
    <name type="scientific">Rhodanobacter denitrificans</name>
    <dbReference type="NCBI Taxonomy" id="666685"/>
    <lineage>
        <taxon>Bacteria</taxon>
        <taxon>Pseudomonadati</taxon>
        <taxon>Pseudomonadota</taxon>
        <taxon>Gammaproteobacteria</taxon>
        <taxon>Lysobacterales</taxon>
        <taxon>Rhodanobacteraceae</taxon>
        <taxon>Rhodanobacter</taxon>
    </lineage>
</organism>
<dbReference type="Proteomes" id="UP000249046">
    <property type="component" value="Unassembled WGS sequence"/>
</dbReference>
<gene>
    <name evidence="3" type="ORF">DI564_03440</name>
</gene>
<dbReference type="SUPFAM" id="SSF51197">
    <property type="entry name" value="Clavaminate synthase-like"/>
    <property type="match status" value="1"/>
</dbReference>
<dbReference type="AlphaFoldDB" id="A0A2W5ML48"/>
<dbReference type="PROSITE" id="PS51471">
    <property type="entry name" value="FE2OG_OXY"/>
    <property type="match status" value="1"/>
</dbReference>
<sequence length="218" mass="24268">MHALSALTDDLFAPKLVQLLDDAEGGIRYWPQVLDVARARDCFERLRAEAEWSCVQRPMYERIVDVPRLLAGYALDALPDRLPLAELLACARACAPAPYTHAGLNLYRDGRDSVAMHHDKLHTLTSGWPITLVSLGAPRRMLIRAIHGARDTLAVDLAPGSVLSMSHASQLTHEHGIPKTRREQPPRISVVFRVRAGTEAARPARDRGWRRRPAGQAR</sequence>
<dbReference type="GO" id="GO:0006307">
    <property type="term" value="P:DNA alkylation repair"/>
    <property type="evidence" value="ECO:0007669"/>
    <property type="project" value="InterPro"/>
</dbReference>
<dbReference type="EMBL" id="QFPO01000003">
    <property type="protein sequence ID" value="PZQ18373.1"/>
    <property type="molecule type" value="Genomic_DNA"/>
</dbReference>
<dbReference type="Gene3D" id="2.60.120.590">
    <property type="entry name" value="Alpha-ketoglutarate-dependent dioxygenase AlkB-like"/>
    <property type="match status" value="1"/>
</dbReference>
<accession>A0A2W5ML48</accession>
<feature type="domain" description="Fe2OG dioxygenase" evidence="2">
    <location>
        <begin position="98"/>
        <end position="196"/>
    </location>
</feature>
<dbReference type="Pfam" id="PF13532">
    <property type="entry name" value="2OG-FeII_Oxy_2"/>
    <property type="match status" value="1"/>
</dbReference>
<evidence type="ECO:0000313" key="4">
    <source>
        <dbReference type="Proteomes" id="UP000249046"/>
    </source>
</evidence>
<dbReference type="InterPro" id="IPR027450">
    <property type="entry name" value="AlkB-like"/>
</dbReference>
<comment type="caution">
    <text evidence="3">The sequence shown here is derived from an EMBL/GenBank/DDBJ whole genome shotgun (WGS) entry which is preliminary data.</text>
</comment>
<dbReference type="GO" id="GO:0051213">
    <property type="term" value="F:dioxygenase activity"/>
    <property type="evidence" value="ECO:0007669"/>
    <property type="project" value="UniProtKB-KW"/>
</dbReference>
<keyword evidence="3" id="KW-0223">Dioxygenase</keyword>
<keyword evidence="3" id="KW-0560">Oxidoreductase</keyword>
<evidence type="ECO:0000313" key="3">
    <source>
        <dbReference type="EMBL" id="PZQ18373.1"/>
    </source>
</evidence>
<dbReference type="PANTHER" id="PTHR31212:SF4">
    <property type="entry name" value="ALPHA-KETOGLUTARATE-DEPENDENT DIOXYGENASE ALKB HOMOLOG 3"/>
    <property type="match status" value="1"/>
</dbReference>
<dbReference type="InterPro" id="IPR005123">
    <property type="entry name" value="Oxoglu/Fe-dep_dioxygenase_dom"/>
</dbReference>
<evidence type="ECO:0000259" key="2">
    <source>
        <dbReference type="PROSITE" id="PS51471"/>
    </source>
</evidence>
<dbReference type="InterPro" id="IPR037151">
    <property type="entry name" value="AlkB-like_sf"/>
</dbReference>
<proteinExistence type="predicted"/>